<dbReference type="CDD" id="cd01734">
    <property type="entry name" value="YlxS_C"/>
    <property type="match status" value="1"/>
</dbReference>
<keyword evidence="2 3" id="KW-0690">Ribosome biogenesis</keyword>
<evidence type="ECO:0000256" key="1">
    <source>
        <dbReference type="ARBA" id="ARBA00022490"/>
    </source>
</evidence>
<dbReference type="InterPro" id="IPR003728">
    <property type="entry name" value="Ribosome_maturation_RimP"/>
</dbReference>
<dbReference type="PANTHER" id="PTHR33867">
    <property type="entry name" value="RIBOSOME MATURATION FACTOR RIMP"/>
    <property type="match status" value="1"/>
</dbReference>
<dbReference type="HAMAP" id="MF_01077">
    <property type="entry name" value="RimP"/>
    <property type="match status" value="1"/>
</dbReference>
<dbReference type="KEGG" id="cgo:Corgl_1045"/>
<reference evidence="7" key="1">
    <citation type="journal article" date="2013" name="Stand. Genomic Sci.">
        <title>Complete genome sequence of Coriobacterium glomerans type strain (PW2(T)) from the midgut of Pyrrhocoris apterus L. (red soldier bug).</title>
        <authorList>
            <person name="Stackebrandt E."/>
            <person name="Zeytun A."/>
            <person name="Lapidus A."/>
            <person name="Nolan M."/>
            <person name="Lucas S."/>
            <person name="Hammon N."/>
            <person name="Deshpande S."/>
            <person name="Cheng J.F."/>
            <person name="Tapia R."/>
            <person name="Goodwin L.A."/>
            <person name="Pitluck S."/>
            <person name="Liolios K."/>
            <person name="Pagani I."/>
            <person name="Ivanova N."/>
            <person name="Mavromatis K."/>
            <person name="Mikhailova N."/>
            <person name="Huntemann M."/>
            <person name="Pati A."/>
            <person name="Chen A."/>
            <person name="Palaniappan K."/>
            <person name="Chang Y.J."/>
            <person name="Land M."/>
            <person name="Hauser L."/>
            <person name="Rohde M."/>
            <person name="Pukall R."/>
            <person name="Goker M."/>
            <person name="Detter J.C."/>
            <person name="Woyke T."/>
            <person name="Bristow J."/>
            <person name="Eisen J.A."/>
            <person name="Markowitz V."/>
            <person name="Hugenholtz P."/>
            <person name="Kyrpides N.C."/>
            <person name="Klenk H.P."/>
        </authorList>
    </citation>
    <scope>NUCLEOTIDE SEQUENCE</scope>
    <source>
        <strain evidence="7">ATCC 49209 / DSM 20642 / JCM 10262 / PW2</strain>
    </source>
</reference>
<proteinExistence type="inferred from homology"/>
<dbReference type="InterPro" id="IPR028989">
    <property type="entry name" value="RimP_N"/>
</dbReference>
<dbReference type="PANTHER" id="PTHR33867:SF1">
    <property type="entry name" value="RIBOSOME MATURATION FACTOR RIMP"/>
    <property type="match status" value="1"/>
</dbReference>
<dbReference type="GO" id="GO:0005829">
    <property type="term" value="C:cytosol"/>
    <property type="evidence" value="ECO:0007669"/>
    <property type="project" value="TreeGrafter"/>
</dbReference>
<name>F2N9Q0_CORGP</name>
<dbReference type="InterPro" id="IPR036847">
    <property type="entry name" value="RimP_C_sf"/>
</dbReference>
<dbReference type="InterPro" id="IPR028998">
    <property type="entry name" value="RimP_C"/>
</dbReference>
<dbReference type="EMBL" id="CP002628">
    <property type="protein sequence ID" value="AEB07153.1"/>
    <property type="molecule type" value="Genomic_DNA"/>
</dbReference>
<evidence type="ECO:0000313" key="6">
    <source>
        <dbReference type="EMBL" id="AEB07153.1"/>
    </source>
</evidence>
<dbReference type="AlphaFoldDB" id="F2N9Q0"/>
<feature type="domain" description="Ribosome maturation factor RimP C-terminal" evidence="5">
    <location>
        <begin position="90"/>
        <end position="156"/>
    </location>
</feature>
<evidence type="ECO:0000259" key="4">
    <source>
        <dbReference type="Pfam" id="PF02576"/>
    </source>
</evidence>
<comment type="similarity">
    <text evidence="3">Belongs to the RimP family.</text>
</comment>
<dbReference type="STRING" id="700015.Corgl_1045"/>
<dbReference type="InterPro" id="IPR035956">
    <property type="entry name" value="RimP_N_sf"/>
</dbReference>
<comment type="function">
    <text evidence="3">Required for maturation of 30S ribosomal subunits.</text>
</comment>
<dbReference type="Gene3D" id="3.30.300.70">
    <property type="entry name" value="RimP-like superfamily, N-terminal"/>
    <property type="match status" value="1"/>
</dbReference>
<comment type="subcellular location">
    <subcellularLocation>
        <location evidence="3">Cytoplasm</location>
    </subcellularLocation>
</comment>
<gene>
    <name evidence="3" type="primary">rimP</name>
    <name evidence="6" type="ordered locus">Corgl_1045</name>
</gene>
<keyword evidence="1 3" id="KW-0963">Cytoplasm</keyword>
<organism evidence="6 7">
    <name type="scientific">Coriobacterium glomerans (strain ATCC 49209 / DSM 20642 / JCM 10262 / PW2)</name>
    <dbReference type="NCBI Taxonomy" id="700015"/>
    <lineage>
        <taxon>Bacteria</taxon>
        <taxon>Bacillati</taxon>
        <taxon>Actinomycetota</taxon>
        <taxon>Coriobacteriia</taxon>
        <taxon>Coriobacteriales</taxon>
        <taxon>Coriobacteriaceae</taxon>
        <taxon>Coriobacterium</taxon>
    </lineage>
</organism>
<dbReference type="eggNOG" id="COG0779">
    <property type="taxonomic scope" value="Bacteria"/>
</dbReference>
<evidence type="ECO:0000256" key="3">
    <source>
        <dbReference type="HAMAP-Rule" id="MF_01077"/>
    </source>
</evidence>
<evidence type="ECO:0000313" key="7">
    <source>
        <dbReference type="Proteomes" id="UP000006851"/>
    </source>
</evidence>
<keyword evidence="7" id="KW-1185">Reference proteome</keyword>
<protein>
    <recommendedName>
        <fullName evidence="3">Ribosome maturation factor RimP</fullName>
    </recommendedName>
</protein>
<dbReference type="RefSeq" id="WP_013708896.1">
    <property type="nucleotide sequence ID" value="NC_015389.1"/>
</dbReference>
<dbReference type="Proteomes" id="UP000006851">
    <property type="component" value="Chromosome"/>
</dbReference>
<dbReference type="GO" id="GO:0006412">
    <property type="term" value="P:translation"/>
    <property type="evidence" value="ECO:0007669"/>
    <property type="project" value="TreeGrafter"/>
</dbReference>
<dbReference type="OrthoDB" id="9805006at2"/>
<dbReference type="SUPFAM" id="SSF75420">
    <property type="entry name" value="YhbC-like, N-terminal domain"/>
    <property type="match status" value="1"/>
</dbReference>
<evidence type="ECO:0000256" key="2">
    <source>
        <dbReference type="ARBA" id="ARBA00022517"/>
    </source>
</evidence>
<dbReference type="SUPFAM" id="SSF74942">
    <property type="entry name" value="YhbC-like, C-terminal domain"/>
    <property type="match status" value="1"/>
</dbReference>
<accession>F2N9Q0</accession>
<dbReference type="Pfam" id="PF02576">
    <property type="entry name" value="RimP_N"/>
    <property type="match status" value="1"/>
</dbReference>
<feature type="domain" description="Ribosome maturation factor RimP N-terminal" evidence="4">
    <location>
        <begin position="20"/>
        <end position="86"/>
    </location>
</feature>
<dbReference type="HOGENOM" id="CLU_070525_1_1_11"/>
<sequence length="167" mass="18087">MVKTKLEQRLIDALEAEASARDIDIVDVELTGATKAPCVRVRLEKADGSALSLDDVCAQNCWVSAVVEDIDPVAGRYTLEVSSPGMARPLRRPRDFARFVGQTAQIGFIQTQGPDGRSRLTGLIQSANEDCVTIAPKDGEPLAVPFEAIKKATLKPSYDFGRAREGK</sequence>
<dbReference type="Pfam" id="PF17384">
    <property type="entry name" value="DUF150_C"/>
    <property type="match status" value="1"/>
</dbReference>
<dbReference type="GO" id="GO:0000028">
    <property type="term" value="P:ribosomal small subunit assembly"/>
    <property type="evidence" value="ECO:0007669"/>
    <property type="project" value="TreeGrafter"/>
</dbReference>
<evidence type="ECO:0000259" key="5">
    <source>
        <dbReference type="Pfam" id="PF17384"/>
    </source>
</evidence>